<feature type="compositionally biased region" description="Low complexity" evidence="1">
    <location>
        <begin position="87"/>
        <end position="101"/>
    </location>
</feature>
<dbReference type="Proteomes" id="UP001369086">
    <property type="component" value="Unassembled WGS sequence"/>
</dbReference>
<evidence type="ECO:0000313" key="2">
    <source>
        <dbReference type="EMBL" id="KAK6491589.1"/>
    </source>
</evidence>
<feature type="region of interest" description="Disordered" evidence="1">
    <location>
        <begin position="87"/>
        <end position="217"/>
    </location>
</feature>
<accession>A0ABR1A3B9</accession>
<feature type="compositionally biased region" description="Basic and acidic residues" evidence="1">
    <location>
        <begin position="169"/>
        <end position="195"/>
    </location>
</feature>
<evidence type="ECO:0000313" key="3">
    <source>
        <dbReference type="Proteomes" id="UP001369086"/>
    </source>
</evidence>
<dbReference type="PANTHER" id="PTHR37162">
    <property type="entry name" value="HAT FAMILY DIMERISATION DOMAINCONTAINING PROTEIN-RELATED"/>
    <property type="match status" value="1"/>
</dbReference>
<feature type="compositionally biased region" description="Polar residues" evidence="1">
    <location>
        <begin position="123"/>
        <end position="139"/>
    </location>
</feature>
<gene>
    <name evidence="2" type="ORF">HHUSO_G3693</name>
</gene>
<sequence>MSLPLGTPCSPYAVAKLPLSVEDLLIDLYYYFDKSSKRNKQLKQLQQLCDIETRGIIKHVNTRWLSVGKCLDRLLEQWPALLKFFTSKDSPSSSVTKGSSGAHPGGPDKKAQPHSDRPHERAQSSSAQQPTVTAQLKQSQVHKKPGPKQMPSISGKLVHTSIPTKQKVCSKESSAKAQEEGHCQKLKRPSSDSQKKSLSTSGKTKPRESMPLSTKQDRIKSCFERASTKLYCLFLQASIPAFDKLNLLLQSDKPNIHVLGRELQPIYTGLLCKFVKPAVLVAASSVYTVDFRSLNNQKSENDLVIGTKTRQYLHACIADKSLQHEDVKLFYSSVKAYFSEACTYMQKKFPFQDELLRNAQVADISQRGEGVI</sequence>
<dbReference type="PANTHER" id="PTHR37162:SF10">
    <property type="entry name" value="DUF4371 DOMAIN-CONTAINING PROTEIN"/>
    <property type="match status" value="1"/>
</dbReference>
<organism evidence="2 3">
    <name type="scientific">Huso huso</name>
    <name type="common">Beluga</name>
    <name type="synonym">Acipenser huso</name>
    <dbReference type="NCBI Taxonomy" id="61971"/>
    <lineage>
        <taxon>Eukaryota</taxon>
        <taxon>Metazoa</taxon>
        <taxon>Chordata</taxon>
        <taxon>Craniata</taxon>
        <taxon>Vertebrata</taxon>
        <taxon>Euteleostomi</taxon>
        <taxon>Actinopterygii</taxon>
        <taxon>Chondrostei</taxon>
        <taxon>Acipenseriformes</taxon>
        <taxon>Acipenseridae</taxon>
        <taxon>Huso</taxon>
    </lineage>
</organism>
<feature type="compositionally biased region" description="Basic and acidic residues" evidence="1">
    <location>
        <begin position="106"/>
        <end position="122"/>
    </location>
</feature>
<reference evidence="2 3" key="1">
    <citation type="submission" date="2021-05" db="EMBL/GenBank/DDBJ databases">
        <authorList>
            <person name="Zahm M."/>
            <person name="Klopp C."/>
            <person name="Cabau C."/>
            <person name="Kuhl H."/>
            <person name="Suciu R."/>
            <person name="Ciorpac M."/>
            <person name="Holostenco D."/>
            <person name="Gessner J."/>
            <person name="Wuertz S."/>
            <person name="Hohne C."/>
            <person name="Stock M."/>
            <person name="Gislard M."/>
            <person name="Lluch J."/>
            <person name="Milhes M."/>
            <person name="Lampietro C."/>
            <person name="Lopez Roques C."/>
            <person name="Donnadieu C."/>
            <person name="Du K."/>
            <person name="Schartl M."/>
            <person name="Guiguen Y."/>
        </authorList>
    </citation>
    <scope>NUCLEOTIDE SEQUENCE [LARGE SCALE GENOMIC DNA]</scope>
    <source>
        <strain evidence="2">Hh-F2</strain>
        <tissue evidence="2">Blood</tissue>
    </source>
</reference>
<protein>
    <submittedName>
        <fullName evidence="2">Toll-like receptor 6</fullName>
    </submittedName>
</protein>
<keyword evidence="3" id="KW-1185">Reference proteome</keyword>
<evidence type="ECO:0000256" key="1">
    <source>
        <dbReference type="SAM" id="MobiDB-lite"/>
    </source>
</evidence>
<proteinExistence type="predicted"/>
<dbReference type="EMBL" id="JAHFZB010000003">
    <property type="protein sequence ID" value="KAK6491589.1"/>
    <property type="molecule type" value="Genomic_DNA"/>
</dbReference>
<name>A0ABR1A3B9_HUSHU</name>
<comment type="caution">
    <text evidence="2">The sequence shown here is derived from an EMBL/GenBank/DDBJ whole genome shotgun (WGS) entry which is preliminary data.</text>
</comment>